<comment type="caution">
    <text evidence="4">The sequence shown here is derived from an EMBL/GenBank/DDBJ whole genome shotgun (WGS) entry which is preliminary data.</text>
</comment>
<name>F9VSH5_9ACTN</name>
<protein>
    <recommendedName>
        <fullName evidence="3">L,D-TPase catalytic domain-containing protein</fullName>
    </recommendedName>
</protein>
<gene>
    <name evidence="4" type="ORF">GOALK_033_00970</name>
</gene>
<feature type="compositionally biased region" description="Low complexity" evidence="1">
    <location>
        <begin position="31"/>
        <end position="40"/>
    </location>
</feature>
<feature type="region of interest" description="Disordered" evidence="1">
    <location>
        <begin position="179"/>
        <end position="206"/>
    </location>
</feature>
<dbReference type="STRING" id="1027371.GOALK_033_00970"/>
<dbReference type="AlphaFoldDB" id="F9VSH5"/>
<evidence type="ECO:0000313" key="5">
    <source>
        <dbReference type="Proteomes" id="UP000003558"/>
    </source>
</evidence>
<dbReference type="PANTHER" id="PTHR38589:SF1">
    <property type="entry name" value="BLR0621 PROTEIN"/>
    <property type="match status" value="1"/>
</dbReference>
<sequence>MVLKLLMRRMRLLGLLVIAVLAACAGGAGQALADPETTTPITPPTTPGSPSLPGMGEGLGIPLLDEVLNQLSGDNGSADAPGGVGGAGGPTGQMIVVTAPKASDTTATLTAFEKGNDGSWKPVPGLGPTKAFLGSLGMGEPQDNVPRTPEGTFPLDQAFGRQENPGTKMPYLKVDTQDWWDSDPKSPTYNTHVRQPQSPGGDSENLYNSGPVYDYAVNIAHNPQRTPGKATAMFLHVTNDQPTLGCVAIERELMKKILVWLDPAKSPKITIGVNQGAPTGEAPGATPQTTPGATPSTPDVPAADMLTGLLSQLVGAVPALFGQFTGR</sequence>
<feature type="compositionally biased region" description="Polar residues" evidence="1">
    <location>
        <begin position="185"/>
        <end position="206"/>
    </location>
</feature>
<evidence type="ECO:0000256" key="2">
    <source>
        <dbReference type="SAM" id="SignalP"/>
    </source>
</evidence>
<organism evidence="4 5">
    <name type="scientific">Gordonia alkanivorans NBRC 16433</name>
    <dbReference type="NCBI Taxonomy" id="1027371"/>
    <lineage>
        <taxon>Bacteria</taxon>
        <taxon>Bacillati</taxon>
        <taxon>Actinomycetota</taxon>
        <taxon>Actinomycetes</taxon>
        <taxon>Mycobacteriales</taxon>
        <taxon>Gordoniaceae</taxon>
        <taxon>Gordonia</taxon>
    </lineage>
</organism>
<feature type="region of interest" description="Disordered" evidence="1">
    <location>
        <begin position="272"/>
        <end position="300"/>
    </location>
</feature>
<dbReference type="InterPro" id="IPR005490">
    <property type="entry name" value="LD_TPept_cat_dom"/>
</dbReference>
<dbReference type="EMBL" id="BACI01000033">
    <property type="protein sequence ID" value="GAA11564.1"/>
    <property type="molecule type" value="Genomic_DNA"/>
</dbReference>
<dbReference type="PANTHER" id="PTHR38589">
    <property type="entry name" value="BLR0621 PROTEIN"/>
    <property type="match status" value="1"/>
</dbReference>
<evidence type="ECO:0000256" key="1">
    <source>
        <dbReference type="SAM" id="MobiDB-lite"/>
    </source>
</evidence>
<dbReference type="PROSITE" id="PS51257">
    <property type="entry name" value="PROKAR_LIPOPROTEIN"/>
    <property type="match status" value="1"/>
</dbReference>
<feature type="chain" id="PRO_5003394465" description="L,D-TPase catalytic domain-containing protein" evidence="2">
    <location>
        <begin position="34"/>
        <end position="327"/>
    </location>
</feature>
<feature type="domain" description="L,D-TPase catalytic" evidence="3">
    <location>
        <begin position="135"/>
        <end position="264"/>
    </location>
</feature>
<evidence type="ECO:0000313" key="4">
    <source>
        <dbReference type="EMBL" id="GAA11564.1"/>
    </source>
</evidence>
<dbReference type="GO" id="GO:0016740">
    <property type="term" value="F:transferase activity"/>
    <property type="evidence" value="ECO:0007669"/>
    <property type="project" value="InterPro"/>
</dbReference>
<evidence type="ECO:0000259" key="3">
    <source>
        <dbReference type="Pfam" id="PF03734"/>
    </source>
</evidence>
<reference evidence="4 5" key="1">
    <citation type="submission" date="2011-05" db="EMBL/GenBank/DDBJ databases">
        <title>Whole genome shotgun sequence of Gordonia alkanivorans NBRC 16433.</title>
        <authorList>
            <person name="Hosoyama A."/>
            <person name="Nakamura S."/>
            <person name="Takarada H."/>
            <person name="Tsuchikane K."/>
            <person name="Yamazaki S."/>
            <person name="Fujita N."/>
        </authorList>
    </citation>
    <scope>NUCLEOTIDE SEQUENCE [LARGE SCALE GENOMIC DNA]</scope>
    <source>
        <strain evidence="4 5">NBRC 16433</strain>
    </source>
</reference>
<feature type="signal peptide" evidence="2">
    <location>
        <begin position="1"/>
        <end position="33"/>
    </location>
</feature>
<dbReference type="eggNOG" id="COG3786">
    <property type="taxonomic scope" value="Bacteria"/>
</dbReference>
<feature type="compositionally biased region" description="Low complexity" evidence="1">
    <location>
        <begin position="276"/>
        <end position="297"/>
    </location>
</feature>
<dbReference type="Proteomes" id="UP000003558">
    <property type="component" value="Unassembled WGS sequence"/>
</dbReference>
<proteinExistence type="predicted"/>
<keyword evidence="2" id="KW-0732">Signal</keyword>
<feature type="region of interest" description="Disordered" evidence="1">
    <location>
        <begin position="31"/>
        <end position="59"/>
    </location>
</feature>
<accession>F9VSH5</accession>
<dbReference type="Pfam" id="PF03734">
    <property type="entry name" value="YkuD"/>
    <property type="match status" value="1"/>
</dbReference>